<proteinExistence type="inferred from homology"/>
<dbReference type="Proteomes" id="UP000070700">
    <property type="component" value="Unassembled WGS sequence"/>
</dbReference>
<comment type="similarity">
    <text evidence="5">Belongs to the SAT4 family.</text>
</comment>
<feature type="domain" description="Rhodopsin" evidence="8">
    <location>
        <begin position="29"/>
        <end position="270"/>
    </location>
</feature>
<feature type="transmembrane region" description="Helical" evidence="7">
    <location>
        <begin position="208"/>
        <end position="226"/>
    </location>
</feature>
<dbReference type="KEGG" id="psco:LY89DRAFT_73041"/>
<gene>
    <name evidence="9" type="ORF">LY89DRAFT_73041</name>
</gene>
<feature type="transmembrane region" description="Helical" evidence="7">
    <location>
        <begin position="88"/>
        <end position="111"/>
    </location>
</feature>
<evidence type="ECO:0000259" key="8">
    <source>
        <dbReference type="Pfam" id="PF20684"/>
    </source>
</evidence>
<keyword evidence="2 7" id="KW-0812">Transmembrane</keyword>
<keyword evidence="10" id="KW-1185">Reference proteome</keyword>
<dbReference type="InterPro" id="IPR052337">
    <property type="entry name" value="SAT4-like"/>
</dbReference>
<evidence type="ECO:0000256" key="6">
    <source>
        <dbReference type="SAM" id="MobiDB-lite"/>
    </source>
</evidence>
<dbReference type="InParanoid" id="A0A194XAJ7"/>
<evidence type="ECO:0000256" key="2">
    <source>
        <dbReference type="ARBA" id="ARBA00022692"/>
    </source>
</evidence>
<reference evidence="9 10" key="1">
    <citation type="submission" date="2015-10" db="EMBL/GenBank/DDBJ databases">
        <title>Full genome of DAOMC 229536 Phialocephala scopiformis, a fungal endophyte of spruce producing the potent anti-insectan compound rugulosin.</title>
        <authorList>
            <consortium name="DOE Joint Genome Institute"/>
            <person name="Walker A.K."/>
            <person name="Frasz S.L."/>
            <person name="Seifert K.A."/>
            <person name="Miller J.D."/>
            <person name="Mondo S.J."/>
            <person name="Labutti K."/>
            <person name="Lipzen A."/>
            <person name="Dockter R."/>
            <person name="Kennedy M."/>
            <person name="Grigoriev I.V."/>
            <person name="Spatafora J.W."/>
        </authorList>
    </citation>
    <scope>NUCLEOTIDE SEQUENCE [LARGE SCALE GENOMIC DNA]</scope>
    <source>
        <strain evidence="9 10">CBS 120377</strain>
    </source>
</reference>
<organism evidence="9 10">
    <name type="scientific">Mollisia scopiformis</name>
    <name type="common">Conifer needle endophyte fungus</name>
    <name type="synonym">Phialocephala scopiformis</name>
    <dbReference type="NCBI Taxonomy" id="149040"/>
    <lineage>
        <taxon>Eukaryota</taxon>
        <taxon>Fungi</taxon>
        <taxon>Dikarya</taxon>
        <taxon>Ascomycota</taxon>
        <taxon>Pezizomycotina</taxon>
        <taxon>Leotiomycetes</taxon>
        <taxon>Helotiales</taxon>
        <taxon>Mollisiaceae</taxon>
        <taxon>Mollisia</taxon>
    </lineage>
</organism>
<evidence type="ECO:0000256" key="4">
    <source>
        <dbReference type="ARBA" id="ARBA00023136"/>
    </source>
</evidence>
<feature type="region of interest" description="Disordered" evidence="6">
    <location>
        <begin position="330"/>
        <end position="393"/>
    </location>
</feature>
<feature type="transmembrane region" description="Helical" evidence="7">
    <location>
        <begin position="123"/>
        <end position="144"/>
    </location>
</feature>
<evidence type="ECO:0000313" key="9">
    <source>
        <dbReference type="EMBL" id="KUJ17169.1"/>
    </source>
</evidence>
<feature type="transmembrane region" description="Helical" evidence="7">
    <location>
        <begin position="174"/>
        <end position="196"/>
    </location>
</feature>
<evidence type="ECO:0000256" key="1">
    <source>
        <dbReference type="ARBA" id="ARBA00004141"/>
    </source>
</evidence>
<dbReference type="RefSeq" id="XP_018071524.1">
    <property type="nucleotide sequence ID" value="XM_018219475.1"/>
</dbReference>
<feature type="transmembrane region" description="Helical" evidence="7">
    <location>
        <begin position="12"/>
        <end position="33"/>
    </location>
</feature>
<keyword evidence="3 7" id="KW-1133">Transmembrane helix</keyword>
<dbReference type="AlphaFoldDB" id="A0A194XAJ7"/>
<feature type="transmembrane region" description="Helical" evidence="7">
    <location>
        <begin position="45"/>
        <end position="68"/>
    </location>
</feature>
<dbReference type="OrthoDB" id="3936451at2759"/>
<evidence type="ECO:0000313" key="10">
    <source>
        <dbReference type="Proteomes" id="UP000070700"/>
    </source>
</evidence>
<evidence type="ECO:0000256" key="5">
    <source>
        <dbReference type="ARBA" id="ARBA00038359"/>
    </source>
</evidence>
<accession>A0A194XAJ7</accession>
<dbReference type="GeneID" id="28829201"/>
<dbReference type="Pfam" id="PF20684">
    <property type="entry name" value="Fung_rhodopsin"/>
    <property type="match status" value="1"/>
</dbReference>
<dbReference type="PANTHER" id="PTHR33048:SF96">
    <property type="entry name" value="INTEGRAL MEMBRANE PROTEIN"/>
    <property type="match status" value="1"/>
</dbReference>
<feature type="compositionally biased region" description="Polar residues" evidence="6">
    <location>
        <begin position="345"/>
        <end position="365"/>
    </location>
</feature>
<evidence type="ECO:0000256" key="7">
    <source>
        <dbReference type="SAM" id="Phobius"/>
    </source>
</evidence>
<dbReference type="InterPro" id="IPR049326">
    <property type="entry name" value="Rhodopsin_dom_fungi"/>
</dbReference>
<feature type="region of interest" description="Disordered" evidence="6">
    <location>
        <begin position="281"/>
        <end position="317"/>
    </location>
</feature>
<evidence type="ECO:0000256" key="3">
    <source>
        <dbReference type="ARBA" id="ARBA00022989"/>
    </source>
</evidence>
<dbReference type="PANTHER" id="PTHR33048">
    <property type="entry name" value="PTH11-LIKE INTEGRAL MEMBRANE PROTEIN (AFU_ORTHOLOGUE AFUA_5G11245)"/>
    <property type="match status" value="1"/>
</dbReference>
<dbReference type="EMBL" id="KQ947415">
    <property type="protein sequence ID" value="KUJ17169.1"/>
    <property type="molecule type" value="Genomic_DNA"/>
</dbReference>
<keyword evidence="4 7" id="KW-0472">Membrane</keyword>
<feature type="transmembrane region" description="Helical" evidence="7">
    <location>
        <begin position="246"/>
        <end position="269"/>
    </location>
</feature>
<dbReference type="GO" id="GO:0016020">
    <property type="term" value="C:membrane"/>
    <property type="evidence" value="ECO:0007669"/>
    <property type="project" value="UniProtKB-SubCell"/>
</dbReference>
<name>A0A194XAJ7_MOLSC</name>
<comment type="subcellular location">
    <subcellularLocation>
        <location evidence="1">Membrane</location>
        <topology evidence="1">Multi-pass membrane protein</topology>
    </subcellularLocation>
</comment>
<protein>
    <recommendedName>
        <fullName evidence="8">Rhodopsin domain-containing protein</fullName>
    </recommendedName>
</protein>
<sequence>MTVPVAGRGPQVQGVAGLFLALSTIAIGLRCYTRTFIVKSFGLDDWSALIAWVFFVFFCTFAISGVHYGTGQHAVDLPPADIPVGLKWWWACEPVYVLSNMCLKFSIGVMLLRITVARTHKIIIWTVVVVLEVYGAFYFFLFVLQCRPSAYFWTRYTGGKGTCIDPTITVDATYVYSAVSCWADWTLAIIPVFIVWNLQMNIRTKVGLSFILAMAAVASVATIIRIPYVKDLANAADFLYATTDVAIWSTAETGIGIAACSFATIRPLFRNFFLRSRLLGGSSSRGNSKSNPWPSSGRPGYIRSESRGGQESFGLRTDIGKNQGVTTVIASDADVEKGEEKLPIQGSSRKQSFGHSRGNGWNNSESKLHDSSDEEQNWGFGIRKTTVQTQVAD</sequence>